<feature type="compositionally biased region" description="Acidic residues" evidence="1">
    <location>
        <begin position="25"/>
        <end position="37"/>
    </location>
</feature>
<dbReference type="OrthoDB" id="2322499at2759"/>
<evidence type="ECO:0000313" key="3">
    <source>
        <dbReference type="EMBL" id="CDR45895.1"/>
    </source>
</evidence>
<accession>A0A061B7L3</accession>
<feature type="compositionally biased region" description="Basic residues" evidence="1">
    <location>
        <begin position="305"/>
        <end position="315"/>
    </location>
</feature>
<sequence>MTGRTNYPRRASTSASYAVAHGSEDEGDEEERETDEEIVPKRRDKGKGRTVEVFDSDEEEEEEDVETSEDDTSDWEESRKKPKKSKSAGGKGGKGGGAGAAKKGGREGRDVGRLEVMKTLPLELLVEIFSHLDPNDLLAVSMVNKQYRSLLTSPGSVKIWKNARKKIDLPDLGADEITEWQYAQLVFGRECQKCGAKNVKKLDVYLRKRCCKSCRVKDVVKLSSLDRCYPTLKSKLHPRAADCVRKTPYVEPWLSPRFYFNETAGLVSIDDLHIMTGILRRMEEQDEDEAIAEGRSSPPPEARVRKPGSSKRKKPVAGASSKTWRAIDDDEKEEKDWESARVVNYVQARAASFDKFRNITKTLAKAANIATRYLDSKPRYSLSPWWEKPQEYEGPKESRRKQIADRVASLGYKRHEVDCLIGKVVTSSADLTDAEWKKIKSKVLKSLERARSTAKEAQVHLPRVRAQKSLKPYYAALKTALSEAEQPFVPLFVDFLLLPSIKDLWMTGENVSSGDWLNQLNAIKADLEEYRLDLLLHARELILDATTERNGEGGDLEGVDENMDDFDDDFFDRASSMVCCSFPGCPPVSIERTTRHVKWVRGRPDITITSEPTLKDRQGSCGTVVDVLKHLHADHNEGTDIWAKHKWKKPPQYHLFLPLEVACSVSALLDVHDLDPATATKEDLVTASKGSWYQWENAPRTKRNFSGKSAWFDLVCAIKRKGEKLGKVKPPVALDPPCIVMRR</sequence>
<reference evidence="3" key="1">
    <citation type="journal article" date="2014" name="Genome Announc.">
        <title>Draft genome sequence of Rhodosporidium toruloides CECT1137, an oleaginous yeast of biotechnological interest.</title>
        <authorList>
            <person name="Morin N."/>
            <person name="Calcas X."/>
            <person name="Devillers H."/>
            <person name="Durrens P."/>
            <person name="Sherman D.J."/>
            <person name="Nicaud J.-M."/>
            <person name="Neuveglise C."/>
        </authorList>
    </citation>
    <scope>NUCLEOTIDE SEQUENCE</scope>
    <source>
        <strain evidence="3">CECT1137</strain>
    </source>
</reference>
<dbReference type="SMART" id="SM00256">
    <property type="entry name" value="FBOX"/>
    <property type="match status" value="1"/>
</dbReference>
<evidence type="ECO:0000259" key="2">
    <source>
        <dbReference type="PROSITE" id="PS50181"/>
    </source>
</evidence>
<evidence type="ECO:0000256" key="1">
    <source>
        <dbReference type="SAM" id="MobiDB-lite"/>
    </source>
</evidence>
<feature type="compositionally biased region" description="Acidic residues" evidence="1">
    <location>
        <begin position="54"/>
        <end position="75"/>
    </location>
</feature>
<proteinExistence type="predicted"/>
<dbReference type="Gene3D" id="1.20.1280.50">
    <property type="match status" value="1"/>
</dbReference>
<dbReference type="AlphaFoldDB" id="A0A061B7L3"/>
<dbReference type="CDD" id="cd09917">
    <property type="entry name" value="F-box_SF"/>
    <property type="match status" value="1"/>
</dbReference>
<name>A0A061B7L3_RHOTO</name>
<feature type="region of interest" description="Disordered" evidence="1">
    <location>
        <begin position="285"/>
        <end position="330"/>
    </location>
</feature>
<feature type="region of interest" description="Disordered" evidence="1">
    <location>
        <begin position="1"/>
        <end position="107"/>
    </location>
</feature>
<feature type="compositionally biased region" description="Gly residues" evidence="1">
    <location>
        <begin position="89"/>
        <end position="99"/>
    </location>
</feature>
<dbReference type="InterPro" id="IPR001810">
    <property type="entry name" value="F-box_dom"/>
</dbReference>
<dbReference type="EMBL" id="LK052946">
    <property type="protein sequence ID" value="CDR45895.1"/>
    <property type="molecule type" value="Genomic_DNA"/>
</dbReference>
<protein>
    <submittedName>
        <fullName evidence="3">RHTO0S11e06084g1_1</fullName>
    </submittedName>
</protein>
<gene>
    <name evidence="3" type="ORF">RHTO0S_11e06084g</name>
</gene>
<dbReference type="PROSITE" id="PS50181">
    <property type="entry name" value="FBOX"/>
    <property type="match status" value="1"/>
</dbReference>
<dbReference type="SUPFAM" id="SSF81383">
    <property type="entry name" value="F-box domain"/>
    <property type="match status" value="1"/>
</dbReference>
<dbReference type="Pfam" id="PF12937">
    <property type="entry name" value="F-box-like"/>
    <property type="match status" value="1"/>
</dbReference>
<feature type="domain" description="F-box" evidence="2">
    <location>
        <begin position="114"/>
        <end position="163"/>
    </location>
</feature>
<organism evidence="3">
    <name type="scientific">Rhodotorula toruloides</name>
    <name type="common">Yeast</name>
    <name type="synonym">Rhodosporidium toruloides</name>
    <dbReference type="NCBI Taxonomy" id="5286"/>
    <lineage>
        <taxon>Eukaryota</taxon>
        <taxon>Fungi</taxon>
        <taxon>Dikarya</taxon>
        <taxon>Basidiomycota</taxon>
        <taxon>Pucciniomycotina</taxon>
        <taxon>Microbotryomycetes</taxon>
        <taxon>Sporidiobolales</taxon>
        <taxon>Sporidiobolaceae</taxon>
        <taxon>Rhodotorula</taxon>
    </lineage>
</organism>
<dbReference type="InterPro" id="IPR036047">
    <property type="entry name" value="F-box-like_dom_sf"/>
</dbReference>